<dbReference type="OrthoDB" id="3789848at2"/>
<protein>
    <submittedName>
        <fullName evidence="1">Uncharacterized protein</fullName>
    </submittedName>
</protein>
<organism evidence="1 2">
    <name type="scientific">Mycolicibacterium vanbaalenii</name>
    <name type="common">Mycobacterium vanbaalenii</name>
    <dbReference type="NCBI Taxonomy" id="110539"/>
    <lineage>
        <taxon>Bacteria</taxon>
        <taxon>Bacillati</taxon>
        <taxon>Actinomycetota</taxon>
        <taxon>Actinomycetes</taxon>
        <taxon>Mycobacteriales</taxon>
        <taxon>Mycobacteriaceae</taxon>
        <taxon>Mycolicibacterium</taxon>
    </lineage>
</organism>
<dbReference type="SUPFAM" id="SSF53474">
    <property type="entry name" value="alpha/beta-Hydrolases"/>
    <property type="match status" value="1"/>
</dbReference>
<keyword evidence="2" id="KW-1185">Reference proteome</keyword>
<evidence type="ECO:0000313" key="2">
    <source>
        <dbReference type="Proteomes" id="UP000430146"/>
    </source>
</evidence>
<dbReference type="RefSeq" id="WP_159233353.1">
    <property type="nucleotide sequence ID" value="NZ_CACSIP010000034.1"/>
</dbReference>
<accession>A0A5S9R5L1</accession>
<proteinExistence type="predicted"/>
<evidence type="ECO:0000313" key="1">
    <source>
        <dbReference type="EMBL" id="CAA0128570.1"/>
    </source>
</evidence>
<sequence>METAQYAPGRQVDLYGDRSDPTVLLWHGMQTDARAAVGPLAEKLAGHRLGVVAPDWNSHADDGGRADLVNSVAFARSLPGAAEGLLLVGWSMGAAAAAGLTLHASDFDVTLVHTVCLGGAFTARDPISGASLSDGLRSADVGAPFTLLHGVGDDVVPVTASREFAAELRRAGWPVTLAELDADHGAIAGARYDAAADRYVPASDAPTLAVAADVAARIAAVLGR</sequence>
<reference evidence="1 2" key="1">
    <citation type="submission" date="2019-11" db="EMBL/GenBank/DDBJ databases">
        <authorList>
            <person name="Holert J."/>
        </authorList>
    </citation>
    <scope>NUCLEOTIDE SEQUENCE [LARGE SCALE GENOMIC DNA]</scope>
    <source>
        <strain evidence="1">BC8_1</strain>
    </source>
</reference>
<dbReference type="Gene3D" id="3.40.50.1820">
    <property type="entry name" value="alpha/beta hydrolase"/>
    <property type="match status" value="1"/>
</dbReference>
<dbReference type="InterPro" id="IPR029058">
    <property type="entry name" value="AB_hydrolase_fold"/>
</dbReference>
<gene>
    <name evidence="1" type="ORF">AELLOGFF_01444</name>
</gene>
<dbReference type="Proteomes" id="UP000430146">
    <property type="component" value="Unassembled WGS sequence"/>
</dbReference>
<name>A0A5S9R5L1_MYCVN</name>
<dbReference type="AlphaFoldDB" id="A0A5S9R5L1"/>
<dbReference type="EMBL" id="CACSIP010000034">
    <property type="protein sequence ID" value="CAA0128570.1"/>
    <property type="molecule type" value="Genomic_DNA"/>
</dbReference>